<dbReference type="RefSeq" id="WP_170347751.1">
    <property type="nucleotide sequence ID" value="NZ_PPVL01000017.1"/>
</dbReference>
<evidence type="ECO:0000313" key="2">
    <source>
        <dbReference type="EMBL" id="NNI80021.1"/>
    </source>
</evidence>
<gene>
    <name evidence="2" type="ORF">C2800_11445</name>
</gene>
<comment type="caution">
    <text evidence="2">The sequence shown here is derived from an EMBL/GenBank/DDBJ whole genome shotgun (WGS) entry which is preliminary data.</text>
</comment>
<sequence>MELKNYLLNRPRGFKAEFARKLGISKSFLCQVEKGYSKAPIELAKKIKNLTNGAVKKADIRPDVWG</sequence>
<evidence type="ECO:0000313" key="3">
    <source>
        <dbReference type="Proteomes" id="UP000540079"/>
    </source>
</evidence>
<dbReference type="CDD" id="cd00093">
    <property type="entry name" value="HTH_XRE"/>
    <property type="match status" value="1"/>
</dbReference>
<protein>
    <submittedName>
        <fullName evidence="2">Transcriptional regulator</fullName>
    </submittedName>
</protein>
<accession>A0A849CLG1</accession>
<dbReference type="PROSITE" id="PS50943">
    <property type="entry name" value="HTH_CROC1"/>
    <property type="match status" value="1"/>
</dbReference>
<dbReference type="InterPro" id="IPR031856">
    <property type="entry name" value="YdaS_toxin-like"/>
</dbReference>
<dbReference type="Pfam" id="PF15943">
    <property type="entry name" value="YdaS_toxin"/>
    <property type="match status" value="1"/>
</dbReference>
<dbReference type="AlphaFoldDB" id="A0A849CLG1"/>
<reference evidence="2 3" key="1">
    <citation type="journal article" date="2018" name="Front. Microbiol.">
        <title>Genetic and Phylogenetic Characteristics of Pasteurella multocida Isolates From Different Host Species.</title>
        <authorList>
            <person name="Peng Z."/>
            <person name="Liang W."/>
            <person name="Wang F."/>
            <person name="Xu Z."/>
            <person name="Xie Z."/>
            <person name="Lian Z."/>
            <person name="Hua L."/>
            <person name="Zhou R."/>
            <person name="Chen H."/>
            <person name="Wu B."/>
        </authorList>
    </citation>
    <scope>NUCLEOTIDE SEQUENCE [LARGE SCALE GENOMIC DNA]</scope>
    <source>
        <strain evidence="2 3">HNA06</strain>
    </source>
</reference>
<dbReference type="EMBL" id="PPVL01000017">
    <property type="protein sequence ID" value="NNI80021.1"/>
    <property type="molecule type" value="Genomic_DNA"/>
</dbReference>
<dbReference type="Proteomes" id="UP000540079">
    <property type="component" value="Unassembled WGS sequence"/>
</dbReference>
<name>A0A849CLG1_PASMD</name>
<feature type="domain" description="HTH cro/C1-type" evidence="1">
    <location>
        <begin position="16"/>
        <end position="58"/>
    </location>
</feature>
<evidence type="ECO:0000259" key="1">
    <source>
        <dbReference type="PROSITE" id="PS50943"/>
    </source>
</evidence>
<proteinExistence type="predicted"/>
<dbReference type="InterPro" id="IPR010982">
    <property type="entry name" value="Lambda_DNA-bd_dom_sf"/>
</dbReference>
<dbReference type="SUPFAM" id="SSF47413">
    <property type="entry name" value="lambda repressor-like DNA-binding domains"/>
    <property type="match status" value="1"/>
</dbReference>
<dbReference type="InterPro" id="IPR001387">
    <property type="entry name" value="Cro/C1-type_HTH"/>
</dbReference>
<dbReference type="GO" id="GO:0003677">
    <property type="term" value="F:DNA binding"/>
    <property type="evidence" value="ECO:0007669"/>
    <property type="project" value="InterPro"/>
</dbReference>
<dbReference type="Gene3D" id="1.10.260.40">
    <property type="entry name" value="lambda repressor-like DNA-binding domains"/>
    <property type="match status" value="1"/>
</dbReference>
<organism evidence="2 3">
    <name type="scientific">Pasteurella multocida</name>
    <dbReference type="NCBI Taxonomy" id="747"/>
    <lineage>
        <taxon>Bacteria</taxon>
        <taxon>Pseudomonadati</taxon>
        <taxon>Pseudomonadota</taxon>
        <taxon>Gammaproteobacteria</taxon>
        <taxon>Pasteurellales</taxon>
        <taxon>Pasteurellaceae</taxon>
        <taxon>Pasteurella</taxon>
    </lineage>
</organism>